<dbReference type="Pfam" id="PF02776">
    <property type="entry name" value="TPP_enzyme_N"/>
    <property type="match status" value="1"/>
</dbReference>
<dbReference type="SUPFAM" id="SSF52518">
    <property type="entry name" value="Thiamin diphosphate-binding fold (THDP-binding)"/>
    <property type="match status" value="2"/>
</dbReference>
<dbReference type="eggNOG" id="arCOG01998">
    <property type="taxonomic scope" value="Archaea"/>
</dbReference>
<evidence type="ECO:0000256" key="3">
    <source>
        <dbReference type="ARBA" id="ARBA00012691"/>
    </source>
</evidence>
<dbReference type="GO" id="GO:0000287">
    <property type="term" value="F:magnesium ion binding"/>
    <property type="evidence" value="ECO:0007669"/>
    <property type="project" value="InterPro"/>
</dbReference>
<evidence type="ECO:0000256" key="2">
    <source>
        <dbReference type="ARBA" id="ARBA00011631"/>
    </source>
</evidence>
<sequence length="566" mass="61003">MGVVSGGEVIVKSLIEEGVDTVFGLPGTHVLGLYAALHDYHERIRHVLGRFEPSMGFMADGYARASGRTSVLISTAGPGATGLVTPLAQAAVEGVPIVALAGLTPIRTAGKGYYHEFRDANAQLSIFKPFTKLAIRAEEPREIPKILAKAFRVTREGRPGPVYVELPRDIIESETEWVGYTKEEPVRIKPDTALVDLAVKELLNAERPIIYVGGGVIAANAGDVLIRVAEEIGAPVVTSVMGKGAIPFDHPLHGGLAAGYFGDTVAVKLVENADVVLAIGTRFSELGTGMWSLPIRGRLIHVNVDPNDIGKNYKTDLAIISDALEFLNALHDRVRGRGPGKDRGVKLIDEVRASVGNQQLRELGYDETRINPSDLVRALAHVIDSDMREGKAVVTCDAGGNQVAMFELPVYKPRTYFNPAGFTSLGFAIPAAIGAKVARPEATVVATTGDAAFFMTGMEIATAAELNLKIAFVIFNDRAQGVLKLQQRLLYGGKVYASHTYPMDFCKFAESLNIGCVRISDRKELEDGLERCIYGFNGPCIVDVLVNPDAIPTPITRQVMTIFGKR</sequence>
<dbReference type="RefSeq" id="WP_013604739.1">
    <property type="nucleotide sequence ID" value="NC_015151.1"/>
</dbReference>
<dbReference type="HOGENOM" id="CLU_013748_3_1_2"/>
<comment type="subunit">
    <text evidence="2">Heterodimer composed of an alpha and a beta subunit.</text>
</comment>
<dbReference type="GO" id="GO:0030976">
    <property type="term" value="F:thiamine pyrophosphate binding"/>
    <property type="evidence" value="ECO:0007669"/>
    <property type="project" value="InterPro"/>
</dbReference>
<gene>
    <name evidence="10" type="ordered locus">VMUT_1372</name>
</gene>
<keyword evidence="4 6" id="KW-0786">Thiamine pyrophosphate</keyword>
<accession>F0QSR0</accession>
<dbReference type="STRING" id="985053.VMUT_1372"/>
<feature type="domain" description="Thiamine pyrophosphate enzyme central" evidence="7">
    <location>
        <begin position="196"/>
        <end position="330"/>
    </location>
</feature>
<dbReference type="GO" id="GO:0003984">
    <property type="term" value="F:acetolactate synthase activity"/>
    <property type="evidence" value="ECO:0007669"/>
    <property type="project" value="TreeGrafter"/>
</dbReference>
<evidence type="ECO:0000259" key="9">
    <source>
        <dbReference type="Pfam" id="PF02776"/>
    </source>
</evidence>
<dbReference type="InterPro" id="IPR012000">
    <property type="entry name" value="Thiamin_PyroP_enz_cen_dom"/>
</dbReference>
<evidence type="ECO:0000259" key="8">
    <source>
        <dbReference type="Pfam" id="PF02775"/>
    </source>
</evidence>
<dbReference type="InterPro" id="IPR029061">
    <property type="entry name" value="THDP-binding"/>
</dbReference>
<evidence type="ECO:0000313" key="11">
    <source>
        <dbReference type="Proteomes" id="UP000007485"/>
    </source>
</evidence>
<reference evidence="10 11" key="1">
    <citation type="journal article" date="2011" name="J. Bacteriol.">
        <title>Complete genome sequence of 'Vulcanisaeta moutnovskia' strain 768-28, a novel member of the hyperthermophilic crenarchaeal genus vulcanisaeta.</title>
        <authorList>
            <person name="Gumerov V.M."/>
            <person name="Mardanov A.V."/>
            <person name="Beletsky A.V."/>
            <person name="Prokofeva M.I."/>
            <person name="Bonch-Osmolovskaya E.A."/>
            <person name="Ravin N.V."/>
            <person name="Skryabin K.G."/>
        </authorList>
    </citation>
    <scope>NUCLEOTIDE SEQUENCE [LARGE SCALE GENOMIC DNA]</scope>
    <source>
        <strain evidence="10 11">768-28</strain>
    </source>
</reference>
<comment type="catalytic activity">
    <reaction evidence="5">
        <text>a 2-oxocarboxylate + 2 oxidized [2Fe-2S]-[ferredoxin] + CoA = an acyl-CoA + 2 reduced [2Fe-2S]-[ferredoxin] + CO2 + H(+)</text>
        <dbReference type="Rhea" id="RHEA:42316"/>
        <dbReference type="Rhea" id="RHEA-COMP:10000"/>
        <dbReference type="Rhea" id="RHEA-COMP:10001"/>
        <dbReference type="ChEBI" id="CHEBI:15378"/>
        <dbReference type="ChEBI" id="CHEBI:16526"/>
        <dbReference type="ChEBI" id="CHEBI:33737"/>
        <dbReference type="ChEBI" id="CHEBI:33738"/>
        <dbReference type="ChEBI" id="CHEBI:35179"/>
        <dbReference type="ChEBI" id="CHEBI:57287"/>
        <dbReference type="ChEBI" id="CHEBI:58342"/>
        <dbReference type="EC" id="1.2.7.11"/>
    </reaction>
</comment>
<dbReference type="Pfam" id="PF00205">
    <property type="entry name" value="TPP_enzyme_M"/>
    <property type="match status" value="1"/>
</dbReference>
<dbReference type="GeneID" id="10289024"/>
<dbReference type="GO" id="GO:0018491">
    <property type="term" value="F:2-oxobutyrate synthase activity"/>
    <property type="evidence" value="ECO:0007669"/>
    <property type="project" value="UniProtKB-ARBA"/>
</dbReference>
<dbReference type="GO" id="GO:0009099">
    <property type="term" value="P:L-valine biosynthetic process"/>
    <property type="evidence" value="ECO:0007669"/>
    <property type="project" value="TreeGrafter"/>
</dbReference>
<keyword evidence="11" id="KW-1185">Reference proteome</keyword>
<evidence type="ECO:0000259" key="7">
    <source>
        <dbReference type="Pfam" id="PF00205"/>
    </source>
</evidence>
<dbReference type="InterPro" id="IPR012001">
    <property type="entry name" value="Thiamin_PyroP_enz_TPP-bd_dom"/>
</dbReference>
<dbReference type="GO" id="GO:0009097">
    <property type="term" value="P:isoleucine biosynthetic process"/>
    <property type="evidence" value="ECO:0007669"/>
    <property type="project" value="TreeGrafter"/>
</dbReference>
<dbReference type="Gene3D" id="3.40.50.1220">
    <property type="entry name" value="TPP-binding domain"/>
    <property type="match status" value="1"/>
</dbReference>
<dbReference type="PANTHER" id="PTHR18968:SF13">
    <property type="entry name" value="ACETOLACTATE SYNTHASE CATALYTIC SUBUNIT, MITOCHONDRIAL"/>
    <property type="match status" value="1"/>
</dbReference>
<protein>
    <recommendedName>
        <fullName evidence="3">2-oxoacid oxidoreductase (ferredoxin)</fullName>
        <ecNumber evidence="3">1.2.7.11</ecNumber>
    </recommendedName>
</protein>
<dbReference type="Pfam" id="PF02775">
    <property type="entry name" value="TPP_enzyme_C"/>
    <property type="match status" value="1"/>
</dbReference>
<dbReference type="EC" id="1.2.7.11" evidence="3"/>
<dbReference type="FunFam" id="3.40.50.970:FF:000007">
    <property type="entry name" value="Acetolactate synthase"/>
    <property type="match status" value="1"/>
</dbReference>
<proteinExistence type="inferred from homology"/>
<evidence type="ECO:0000313" key="10">
    <source>
        <dbReference type="EMBL" id="ADY01577.1"/>
    </source>
</evidence>
<dbReference type="Proteomes" id="UP000007485">
    <property type="component" value="Chromosome"/>
</dbReference>
<dbReference type="SUPFAM" id="SSF52467">
    <property type="entry name" value="DHS-like NAD/FAD-binding domain"/>
    <property type="match status" value="1"/>
</dbReference>
<dbReference type="CDD" id="cd07035">
    <property type="entry name" value="TPP_PYR_POX_like"/>
    <property type="match status" value="1"/>
</dbReference>
<dbReference type="Gene3D" id="3.40.50.970">
    <property type="match status" value="2"/>
</dbReference>
<evidence type="ECO:0000256" key="1">
    <source>
        <dbReference type="ARBA" id="ARBA00007812"/>
    </source>
</evidence>
<evidence type="ECO:0000256" key="5">
    <source>
        <dbReference type="ARBA" id="ARBA00048893"/>
    </source>
</evidence>
<dbReference type="InterPro" id="IPR011766">
    <property type="entry name" value="TPP_enzyme_TPP-bd"/>
</dbReference>
<dbReference type="PANTHER" id="PTHR18968">
    <property type="entry name" value="THIAMINE PYROPHOSPHATE ENZYMES"/>
    <property type="match status" value="1"/>
</dbReference>
<dbReference type="InterPro" id="IPR029035">
    <property type="entry name" value="DHS-like_NAD/FAD-binding_dom"/>
</dbReference>
<dbReference type="GO" id="GO:0019164">
    <property type="term" value="F:pyruvate synthase activity"/>
    <property type="evidence" value="ECO:0007669"/>
    <property type="project" value="UniProtKB-ARBA"/>
</dbReference>
<organism evidence="10 11">
    <name type="scientific">Vulcanisaeta moutnovskia (strain 768-28)</name>
    <dbReference type="NCBI Taxonomy" id="985053"/>
    <lineage>
        <taxon>Archaea</taxon>
        <taxon>Thermoproteota</taxon>
        <taxon>Thermoprotei</taxon>
        <taxon>Thermoproteales</taxon>
        <taxon>Thermoproteaceae</taxon>
        <taxon>Vulcanisaeta</taxon>
    </lineage>
</organism>
<dbReference type="GO" id="GO:0050660">
    <property type="term" value="F:flavin adenine dinucleotide binding"/>
    <property type="evidence" value="ECO:0007669"/>
    <property type="project" value="TreeGrafter"/>
</dbReference>
<feature type="domain" description="Thiamine pyrophosphate enzyme N-terminal TPP-binding" evidence="9">
    <location>
        <begin position="5"/>
        <end position="119"/>
    </location>
</feature>
<evidence type="ECO:0000256" key="6">
    <source>
        <dbReference type="RuleBase" id="RU362132"/>
    </source>
</evidence>
<dbReference type="KEGG" id="vmo:VMUT_1372"/>
<name>F0QSR0_VULM7</name>
<feature type="domain" description="Thiamine pyrophosphate enzyme TPP-binding" evidence="8">
    <location>
        <begin position="397"/>
        <end position="544"/>
    </location>
</feature>
<evidence type="ECO:0000256" key="4">
    <source>
        <dbReference type="ARBA" id="ARBA00023052"/>
    </source>
</evidence>
<dbReference type="InterPro" id="IPR045229">
    <property type="entry name" value="TPP_enz"/>
</dbReference>
<dbReference type="AlphaFoldDB" id="F0QSR0"/>
<dbReference type="GO" id="GO:0005948">
    <property type="term" value="C:acetolactate synthase complex"/>
    <property type="evidence" value="ECO:0007669"/>
    <property type="project" value="TreeGrafter"/>
</dbReference>
<comment type="similarity">
    <text evidence="1 6">Belongs to the TPP enzyme family.</text>
</comment>
<dbReference type="EMBL" id="CP002529">
    <property type="protein sequence ID" value="ADY01577.1"/>
    <property type="molecule type" value="Genomic_DNA"/>
</dbReference>